<evidence type="ECO:0000313" key="2">
    <source>
        <dbReference type="EMBL" id="KAJ6801521.1"/>
    </source>
</evidence>
<feature type="compositionally biased region" description="Basic and acidic residues" evidence="1">
    <location>
        <begin position="65"/>
        <end position="78"/>
    </location>
</feature>
<sequence>MTKSLNLSTVPSASASASASTPNQHPTPVRQPLPTQIDTTTTSLVHHNHLRLSVIHPISTTRRLPPSDETTKTKSIER</sequence>
<feature type="compositionally biased region" description="Polar residues" evidence="1">
    <location>
        <begin position="33"/>
        <end position="45"/>
    </location>
</feature>
<name>A0AAX6EKQ9_IRIPA</name>
<gene>
    <name evidence="3" type="ORF">M6B38_183655</name>
    <name evidence="2" type="ORF">M6B38_197795</name>
</gene>
<dbReference type="EMBL" id="JANAVB010037926">
    <property type="protein sequence ID" value="KAJ6801521.1"/>
    <property type="molecule type" value="Genomic_DNA"/>
</dbReference>
<reference evidence="3" key="2">
    <citation type="submission" date="2023-04" db="EMBL/GenBank/DDBJ databases">
        <authorList>
            <person name="Bruccoleri R.E."/>
            <person name="Oakeley E.J."/>
            <person name="Faust A.-M."/>
            <person name="Dessus-Babus S."/>
            <person name="Altorfer M."/>
            <person name="Burckhardt D."/>
            <person name="Oertli M."/>
            <person name="Naumann U."/>
            <person name="Petersen F."/>
            <person name="Wong J."/>
        </authorList>
    </citation>
    <scope>NUCLEOTIDE SEQUENCE</scope>
    <source>
        <strain evidence="3">GSM-AAB239-AS_SAM_17_03QT</strain>
        <tissue evidence="3">Leaf</tissue>
    </source>
</reference>
<evidence type="ECO:0000256" key="1">
    <source>
        <dbReference type="SAM" id="MobiDB-lite"/>
    </source>
</evidence>
<feature type="region of interest" description="Disordered" evidence="1">
    <location>
        <begin position="1"/>
        <end position="78"/>
    </location>
</feature>
<dbReference type="Proteomes" id="UP001140949">
    <property type="component" value="Unassembled WGS sequence"/>
</dbReference>
<dbReference type="EMBL" id="JANAVB010035820">
    <property type="protein sequence ID" value="KAJ6804521.1"/>
    <property type="molecule type" value="Genomic_DNA"/>
</dbReference>
<proteinExistence type="predicted"/>
<keyword evidence="4" id="KW-1185">Reference proteome</keyword>
<protein>
    <submittedName>
        <fullName evidence="3">Basic proline-rich protein-like</fullName>
    </submittedName>
</protein>
<evidence type="ECO:0000313" key="3">
    <source>
        <dbReference type="EMBL" id="KAJ6804521.1"/>
    </source>
</evidence>
<evidence type="ECO:0000313" key="4">
    <source>
        <dbReference type="Proteomes" id="UP001140949"/>
    </source>
</evidence>
<organism evidence="3 4">
    <name type="scientific">Iris pallida</name>
    <name type="common">Sweet iris</name>
    <dbReference type="NCBI Taxonomy" id="29817"/>
    <lineage>
        <taxon>Eukaryota</taxon>
        <taxon>Viridiplantae</taxon>
        <taxon>Streptophyta</taxon>
        <taxon>Embryophyta</taxon>
        <taxon>Tracheophyta</taxon>
        <taxon>Spermatophyta</taxon>
        <taxon>Magnoliopsida</taxon>
        <taxon>Liliopsida</taxon>
        <taxon>Asparagales</taxon>
        <taxon>Iridaceae</taxon>
        <taxon>Iridoideae</taxon>
        <taxon>Irideae</taxon>
        <taxon>Iris</taxon>
    </lineage>
</organism>
<reference evidence="3" key="1">
    <citation type="journal article" date="2023" name="GigaByte">
        <title>Genome assembly of the bearded iris, Iris pallida Lam.</title>
        <authorList>
            <person name="Bruccoleri R.E."/>
            <person name="Oakeley E.J."/>
            <person name="Faust A.M.E."/>
            <person name="Altorfer M."/>
            <person name="Dessus-Babus S."/>
            <person name="Burckhardt D."/>
            <person name="Oertli M."/>
            <person name="Naumann U."/>
            <person name="Petersen F."/>
            <person name="Wong J."/>
        </authorList>
    </citation>
    <scope>NUCLEOTIDE SEQUENCE</scope>
    <source>
        <strain evidence="3">GSM-AAB239-AS_SAM_17_03QT</strain>
    </source>
</reference>
<feature type="compositionally biased region" description="Polar residues" evidence="1">
    <location>
        <begin position="1"/>
        <end position="11"/>
    </location>
</feature>
<comment type="caution">
    <text evidence="3">The sequence shown here is derived from an EMBL/GenBank/DDBJ whole genome shotgun (WGS) entry which is preliminary data.</text>
</comment>
<dbReference type="AlphaFoldDB" id="A0AAX6EKQ9"/>
<accession>A0AAX6EKQ9</accession>